<comment type="caution">
    <text evidence="11">The sequence shown here is derived from an EMBL/GenBank/DDBJ whole genome shotgun (WGS) entry which is preliminary data.</text>
</comment>
<dbReference type="SUPFAM" id="SSF49464">
    <property type="entry name" value="Carboxypeptidase regulatory domain-like"/>
    <property type="match status" value="1"/>
</dbReference>
<proteinExistence type="inferred from homology"/>
<dbReference type="PANTHER" id="PTHR30069:SF53">
    <property type="entry name" value="COLICIN I RECEPTOR-RELATED"/>
    <property type="match status" value="1"/>
</dbReference>
<comment type="subcellular location">
    <subcellularLocation>
        <location evidence="1 8">Cell outer membrane</location>
        <topology evidence="1 8">Multi-pass membrane protein</topology>
    </subcellularLocation>
</comment>
<dbReference type="OrthoDB" id="1453181at2"/>
<gene>
    <name evidence="11" type="ORF">BC781_102613</name>
</gene>
<feature type="chain" id="PRO_5016236642" evidence="9">
    <location>
        <begin position="19"/>
        <end position="860"/>
    </location>
</feature>
<dbReference type="GO" id="GO:0015889">
    <property type="term" value="P:cobalamin transport"/>
    <property type="evidence" value="ECO:0007669"/>
    <property type="project" value="TreeGrafter"/>
</dbReference>
<keyword evidence="11" id="KW-0675">Receptor</keyword>
<evidence type="ECO:0000313" key="12">
    <source>
        <dbReference type="Proteomes" id="UP000245535"/>
    </source>
</evidence>
<dbReference type="GO" id="GO:0009279">
    <property type="term" value="C:cell outer membrane"/>
    <property type="evidence" value="ECO:0007669"/>
    <property type="project" value="UniProtKB-SubCell"/>
</dbReference>
<dbReference type="PANTHER" id="PTHR30069">
    <property type="entry name" value="TONB-DEPENDENT OUTER MEMBRANE RECEPTOR"/>
    <property type="match status" value="1"/>
</dbReference>
<feature type="signal peptide" evidence="9">
    <location>
        <begin position="1"/>
        <end position="18"/>
    </location>
</feature>
<dbReference type="PROSITE" id="PS52016">
    <property type="entry name" value="TONB_DEPENDENT_REC_3"/>
    <property type="match status" value="1"/>
</dbReference>
<evidence type="ECO:0000256" key="9">
    <source>
        <dbReference type="SAM" id="SignalP"/>
    </source>
</evidence>
<dbReference type="RefSeq" id="WP_109617294.1">
    <property type="nucleotide sequence ID" value="NZ_QGDO01000002.1"/>
</dbReference>
<dbReference type="Pfam" id="PF07715">
    <property type="entry name" value="Plug"/>
    <property type="match status" value="1"/>
</dbReference>
<evidence type="ECO:0000256" key="5">
    <source>
        <dbReference type="ARBA" id="ARBA00022729"/>
    </source>
</evidence>
<dbReference type="InterPro" id="IPR039426">
    <property type="entry name" value="TonB-dep_rcpt-like"/>
</dbReference>
<dbReference type="InterPro" id="IPR008969">
    <property type="entry name" value="CarboxyPept-like_regulatory"/>
</dbReference>
<keyword evidence="5 9" id="KW-0732">Signal</keyword>
<dbReference type="SUPFAM" id="SSF56935">
    <property type="entry name" value="Porins"/>
    <property type="match status" value="1"/>
</dbReference>
<evidence type="ECO:0000313" key="11">
    <source>
        <dbReference type="EMBL" id="PWJ43065.1"/>
    </source>
</evidence>
<comment type="similarity">
    <text evidence="8">Belongs to the TonB-dependent receptor family.</text>
</comment>
<dbReference type="AlphaFoldDB" id="A0A315ZBW9"/>
<dbReference type="Gene3D" id="2.60.40.1120">
    <property type="entry name" value="Carboxypeptidase-like, regulatory domain"/>
    <property type="match status" value="1"/>
</dbReference>
<keyword evidence="12" id="KW-1185">Reference proteome</keyword>
<evidence type="ECO:0000256" key="1">
    <source>
        <dbReference type="ARBA" id="ARBA00004571"/>
    </source>
</evidence>
<name>A0A315ZBW9_SEDFL</name>
<evidence type="ECO:0000256" key="8">
    <source>
        <dbReference type="PROSITE-ProRule" id="PRU01360"/>
    </source>
</evidence>
<keyword evidence="6 8" id="KW-0472">Membrane</keyword>
<dbReference type="InterPro" id="IPR012910">
    <property type="entry name" value="Plug_dom"/>
</dbReference>
<keyword evidence="4 8" id="KW-0812">Transmembrane</keyword>
<dbReference type="Gene3D" id="2.170.130.10">
    <property type="entry name" value="TonB-dependent receptor, plug domain"/>
    <property type="match status" value="1"/>
</dbReference>
<evidence type="ECO:0000256" key="3">
    <source>
        <dbReference type="ARBA" id="ARBA00022452"/>
    </source>
</evidence>
<dbReference type="InterPro" id="IPR036942">
    <property type="entry name" value="Beta-barrel_TonB_sf"/>
</dbReference>
<keyword evidence="3 8" id="KW-1134">Transmembrane beta strand</keyword>
<dbReference type="Gene3D" id="2.40.170.20">
    <property type="entry name" value="TonB-dependent receptor, beta-barrel domain"/>
    <property type="match status" value="1"/>
</dbReference>
<accession>A0A315ZBW9</accession>
<reference evidence="11 12" key="1">
    <citation type="submission" date="2018-03" db="EMBL/GenBank/DDBJ databases">
        <title>Genomic Encyclopedia of Archaeal and Bacterial Type Strains, Phase II (KMG-II): from individual species to whole genera.</title>
        <authorList>
            <person name="Goeker M."/>
        </authorList>
    </citation>
    <scope>NUCLEOTIDE SEQUENCE [LARGE SCALE GENOMIC DNA]</scope>
    <source>
        <strain evidence="11 12">DSM 28229</strain>
    </source>
</reference>
<evidence type="ECO:0000259" key="10">
    <source>
        <dbReference type="Pfam" id="PF07715"/>
    </source>
</evidence>
<sequence>MKRFITLFLIFLTHNLFAQNASITGLVLEEGTGEAIIGASVVIKGTTIGASTDLEGRFTLQTSQSGQITIQISSVGMTKQEKTVSVNPAELSKIDLGEIYLKTDVIGLAEVEVLASVAIDRKTPVAVSTIKPELIEEKLGTQEFPEILKSTPGIYATKSGGGWGDARVNIRGFNSENVAVMINGVPVNDMENGRVYWSNWAGLSDVTRTMQVQRGLGAAKVAVPSIGGTINILTKTTDAEQGGKVFYGVGNNGYQKKAFTASTGLNENGWAMTVSGSHTTGDGYIDATAFEGWSYFVNISKRINMNHQLSFTAFGAPQEHDQRSTQQSISVFEDPNFGTRYNSDWGYKNGEEFSLRRNFYHKPQISLNHYWTVSDRTDISTSAYVSFAQGGGTGAFGSGSSKFYSDEYKINGQIDFDKIVQENIANGAKGSDAVIRASRNNHNWYGILSSLNTELASNLTITGGLDLRYYKGEHYREVVDLLGGQYVADDNDINNPTKLAKVGDIIDYNNDGEVSWLGLFGQAEYELDALSAFFAASVSQTGYRRTDYFRYEDSDPIQQSDWVQYLGYMAKGGANYNLTENHNVFMNLGYFEKAPIFDVAFSGFQNNAFVDAENEKIFSAELGYGFKSPYLNANVNVYRTHWMDKAQAERIQSQEIDEFVNITGVNAIHQGVELELTAKPVQKMNVTGMVSLGDWRWGNNIENREVILSNGESAGFVNIFREGTRVGNAAQTTAALGVSYELMKGFKVGFDYNYFGQNYADFDVAANLTSNPLSEAELAEKRAEGTAEAWQMPDVNLFDLSMSYKFKIGGLDAKLLGKVNNLFDTEYVADAQNGSGNDWQSARVYYGFGRTWSTSLSIRF</sequence>
<evidence type="ECO:0000256" key="2">
    <source>
        <dbReference type="ARBA" id="ARBA00022448"/>
    </source>
</evidence>
<dbReference type="Proteomes" id="UP000245535">
    <property type="component" value="Unassembled WGS sequence"/>
</dbReference>
<protein>
    <submittedName>
        <fullName evidence="11">Outer membrane receptor protein involved in Fe transport</fullName>
    </submittedName>
</protein>
<feature type="domain" description="TonB-dependent receptor plug" evidence="10">
    <location>
        <begin position="121"/>
        <end position="228"/>
    </location>
</feature>
<keyword evidence="7 8" id="KW-0998">Cell outer membrane</keyword>
<evidence type="ECO:0000256" key="4">
    <source>
        <dbReference type="ARBA" id="ARBA00022692"/>
    </source>
</evidence>
<evidence type="ECO:0000256" key="7">
    <source>
        <dbReference type="ARBA" id="ARBA00023237"/>
    </source>
</evidence>
<evidence type="ECO:0000256" key="6">
    <source>
        <dbReference type="ARBA" id="ARBA00023136"/>
    </source>
</evidence>
<organism evidence="11 12">
    <name type="scientific">Sediminitomix flava</name>
    <dbReference type="NCBI Taxonomy" id="379075"/>
    <lineage>
        <taxon>Bacteria</taxon>
        <taxon>Pseudomonadati</taxon>
        <taxon>Bacteroidota</taxon>
        <taxon>Cytophagia</taxon>
        <taxon>Cytophagales</taxon>
        <taxon>Flammeovirgaceae</taxon>
        <taxon>Sediminitomix</taxon>
    </lineage>
</organism>
<dbReference type="EMBL" id="QGDO01000002">
    <property type="protein sequence ID" value="PWJ43065.1"/>
    <property type="molecule type" value="Genomic_DNA"/>
</dbReference>
<keyword evidence="2 8" id="KW-0813">Transport</keyword>
<dbReference type="Pfam" id="PF13715">
    <property type="entry name" value="CarbopepD_reg_2"/>
    <property type="match status" value="1"/>
</dbReference>
<dbReference type="InterPro" id="IPR037066">
    <property type="entry name" value="Plug_dom_sf"/>
</dbReference>